<evidence type="ECO:0000313" key="6">
    <source>
        <dbReference type="EMBL" id="MBR0672652.1"/>
    </source>
</evidence>
<dbReference type="EMBL" id="JAAEDM010000046">
    <property type="protein sequence ID" value="MBR0672652.1"/>
    <property type="molecule type" value="Genomic_DNA"/>
</dbReference>
<dbReference type="GO" id="GO:0015833">
    <property type="term" value="P:peptide transport"/>
    <property type="evidence" value="ECO:0007669"/>
    <property type="project" value="TreeGrafter"/>
</dbReference>
<accession>A0A9X9WZS3</accession>
<dbReference type="Gene3D" id="3.10.105.10">
    <property type="entry name" value="Dipeptide-binding Protein, Domain 3"/>
    <property type="match status" value="1"/>
</dbReference>
<dbReference type="Proteomes" id="UP001138751">
    <property type="component" value="Unassembled WGS sequence"/>
</dbReference>
<evidence type="ECO:0000256" key="3">
    <source>
        <dbReference type="ARBA" id="ARBA00022729"/>
    </source>
</evidence>
<reference evidence="6" key="1">
    <citation type="submission" date="2020-01" db="EMBL/GenBank/DDBJ databases">
        <authorList>
            <person name="Rat A."/>
        </authorList>
    </citation>
    <scope>NUCLEOTIDE SEQUENCE</scope>
    <source>
        <strain evidence="6">LMG 31231</strain>
    </source>
</reference>
<reference evidence="6" key="2">
    <citation type="journal article" date="2021" name="Syst. Appl. Microbiol.">
        <title>Roseomonas hellenica sp. nov., isolated from roots of wild-growing Alkanna tinctoria.</title>
        <authorList>
            <person name="Rat A."/>
            <person name="Naranjo H.D."/>
            <person name="Lebbe L."/>
            <person name="Cnockaert M."/>
            <person name="Krigas N."/>
            <person name="Grigoriadou K."/>
            <person name="Maloupa E."/>
            <person name="Willems A."/>
        </authorList>
    </citation>
    <scope>NUCLEOTIDE SEQUENCE</scope>
    <source>
        <strain evidence="6">LMG 31231</strain>
    </source>
</reference>
<dbReference type="PANTHER" id="PTHR30290:SF38">
    <property type="entry name" value="D,D-DIPEPTIDE-BINDING PERIPLASMIC PROTEIN DDPA-RELATED"/>
    <property type="match status" value="1"/>
</dbReference>
<dbReference type="GO" id="GO:0030288">
    <property type="term" value="C:outer membrane-bounded periplasmic space"/>
    <property type="evidence" value="ECO:0007669"/>
    <property type="project" value="UniProtKB-ARBA"/>
</dbReference>
<dbReference type="PIRSF" id="PIRSF002741">
    <property type="entry name" value="MppA"/>
    <property type="match status" value="1"/>
</dbReference>
<comment type="subcellular location">
    <subcellularLocation>
        <location evidence="1">Periplasm</location>
    </subcellularLocation>
</comment>
<dbReference type="InterPro" id="IPR039424">
    <property type="entry name" value="SBP_5"/>
</dbReference>
<gene>
    <name evidence="6" type="ORF">GXW76_15850</name>
</gene>
<dbReference type="AlphaFoldDB" id="A0A9X9WZS3"/>
<dbReference type="GO" id="GO:1904680">
    <property type="term" value="F:peptide transmembrane transporter activity"/>
    <property type="evidence" value="ECO:0007669"/>
    <property type="project" value="TreeGrafter"/>
</dbReference>
<feature type="signal peptide" evidence="4">
    <location>
        <begin position="1"/>
        <end position="24"/>
    </location>
</feature>
<dbReference type="Pfam" id="PF00496">
    <property type="entry name" value="SBP_bac_5"/>
    <property type="match status" value="1"/>
</dbReference>
<dbReference type="GO" id="GO:0043190">
    <property type="term" value="C:ATP-binding cassette (ABC) transporter complex"/>
    <property type="evidence" value="ECO:0007669"/>
    <property type="project" value="InterPro"/>
</dbReference>
<dbReference type="SUPFAM" id="SSF53850">
    <property type="entry name" value="Periplasmic binding protein-like II"/>
    <property type="match status" value="1"/>
</dbReference>
<proteinExistence type="inferred from homology"/>
<feature type="domain" description="Solute-binding protein family 5" evidence="5">
    <location>
        <begin position="78"/>
        <end position="429"/>
    </location>
</feature>
<dbReference type="Gene3D" id="3.90.76.10">
    <property type="entry name" value="Dipeptide-binding Protein, Domain 1"/>
    <property type="match status" value="1"/>
</dbReference>
<comment type="similarity">
    <text evidence="2">Belongs to the bacterial solute-binding protein 5 family.</text>
</comment>
<organism evidence="6 7">
    <name type="scientific">Neoroseomonas soli</name>
    <dbReference type="NCBI Taxonomy" id="1081025"/>
    <lineage>
        <taxon>Bacteria</taxon>
        <taxon>Pseudomonadati</taxon>
        <taxon>Pseudomonadota</taxon>
        <taxon>Alphaproteobacteria</taxon>
        <taxon>Acetobacterales</taxon>
        <taxon>Acetobacteraceae</taxon>
        <taxon>Neoroseomonas</taxon>
    </lineage>
</organism>
<sequence length="524" mass="58382">MKRVSLASTLAVAAMVLPAGPLLAAPFTCPSRGGDIVFGQEANVNSLDQMTSSTISTRNIAMNMYESLMTRDENNRPILELAESMEESGDGLTYTFRLRRGVTFHNGKPMTSADIAASFNRYNRIGLQRSTLDNVAGWDTPDPLTFVIRMKQAQPTFIEALSSFSVPIVIIPSEHENDDRQQLRAVGTGPFRLLEFTPGSHARLGRFDGYQPNTAFEQRTGFGGYRVACVDTVTFRIVTEASARVAGLETGALQAVEDVPTRSLEGLRRNSAITILPLENWWIQIALPNTSTPPTNNLAFRRAVQAALNMEDIMDAATDGNYRLNVGFQYPGRPAYTDAGKETYNINDQARARALLRESGYRNEPITILTNRDYPPMYNAALVMQQQMRAIGINASLRVVDWPTSVQMSQRLNSDEWHFYHTGWGTQPALGALATMQFLVSPNAAYRPRDDRDDPEVLAAWHAMNNERSAEARQAAFATMQRLVLERVYAVPFGSLTKVQAVRSNVQGFVPFRIPRFSNVWIQR</sequence>
<evidence type="ECO:0000259" key="5">
    <source>
        <dbReference type="Pfam" id="PF00496"/>
    </source>
</evidence>
<protein>
    <submittedName>
        <fullName evidence="6">ABC transporter substrate-binding protein</fullName>
    </submittedName>
</protein>
<dbReference type="RefSeq" id="WP_211863070.1">
    <property type="nucleotide sequence ID" value="NZ_JAAEDM010000046.1"/>
</dbReference>
<dbReference type="Gene3D" id="3.40.190.10">
    <property type="entry name" value="Periplasmic binding protein-like II"/>
    <property type="match status" value="1"/>
</dbReference>
<comment type="caution">
    <text evidence="6">The sequence shown here is derived from an EMBL/GenBank/DDBJ whole genome shotgun (WGS) entry which is preliminary data.</text>
</comment>
<dbReference type="InterPro" id="IPR000914">
    <property type="entry name" value="SBP_5_dom"/>
</dbReference>
<name>A0A9X9WZS3_9PROT</name>
<feature type="chain" id="PRO_5040728627" evidence="4">
    <location>
        <begin position="25"/>
        <end position="524"/>
    </location>
</feature>
<evidence type="ECO:0000256" key="4">
    <source>
        <dbReference type="SAM" id="SignalP"/>
    </source>
</evidence>
<dbReference type="PANTHER" id="PTHR30290">
    <property type="entry name" value="PERIPLASMIC BINDING COMPONENT OF ABC TRANSPORTER"/>
    <property type="match status" value="1"/>
</dbReference>
<evidence type="ECO:0000256" key="2">
    <source>
        <dbReference type="ARBA" id="ARBA00005695"/>
    </source>
</evidence>
<evidence type="ECO:0000313" key="7">
    <source>
        <dbReference type="Proteomes" id="UP001138751"/>
    </source>
</evidence>
<keyword evidence="3 4" id="KW-0732">Signal</keyword>
<dbReference type="InterPro" id="IPR030678">
    <property type="entry name" value="Peptide/Ni-bd"/>
</dbReference>
<keyword evidence="7" id="KW-1185">Reference proteome</keyword>
<evidence type="ECO:0000256" key="1">
    <source>
        <dbReference type="ARBA" id="ARBA00004418"/>
    </source>
</evidence>